<dbReference type="GO" id="GO:0034069">
    <property type="term" value="F:aminoglycoside N-acetyltransferase activity"/>
    <property type="evidence" value="ECO:0007669"/>
    <property type="project" value="TreeGrafter"/>
</dbReference>
<name>M0IMZ9_9EURY</name>
<evidence type="ECO:0000313" key="2">
    <source>
        <dbReference type="EMBL" id="ELZ96849.1"/>
    </source>
</evidence>
<dbReference type="Gene3D" id="3.30.1050.10">
    <property type="entry name" value="SCP2 sterol-binding domain"/>
    <property type="match status" value="1"/>
</dbReference>
<reference evidence="2 3" key="1">
    <citation type="journal article" date="2014" name="PLoS Genet.">
        <title>Phylogenetically driven sequencing of extremely halophilic archaea reveals strategies for static and dynamic osmo-response.</title>
        <authorList>
            <person name="Becker E.A."/>
            <person name="Seitzer P.M."/>
            <person name="Tritt A."/>
            <person name="Larsen D."/>
            <person name="Krusor M."/>
            <person name="Yao A.I."/>
            <person name="Wu D."/>
            <person name="Madern D."/>
            <person name="Eisen J.A."/>
            <person name="Darling A.E."/>
            <person name="Facciotti M.T."/>
        </authorList>
    </citation>
    <scope>NUCLEOTIDE SEQUENCE [LARGE SCALE GENOMIC DNA]</scope>
    <source>
        <strain evidence="2 3">ATCC BAA-1512</strain>
    </source>
</reference>
<dbReference type="GO" id="GO:0030649">
    <property type="term" value="P:aminoglycoside antibiotic catabolic process"/>
    <property type="evidence" value="ECO:0007669"/>
    <property type="project" value="TreeGrafter"/>
</dbReference>
<dbReference type="PATRIC" id="fig|662479.7.peg.762"/>
<dbReference type="InterPro" id="IPR025559">
    <property type="entry name" value="Eis_dom"/>
</dbReference>
<dbReference type="Pfam" id="PF13530">
    <property type="entry name" value="SCP2_2"/>
    <property type="match status" value="1"/>
</dbReference>
<dbReference type="EMBL" id="AOLN01000006">
    <property type="protein sequence ID" value="ELZ96849.1"/>
    <property type="molecule type" value="Genomic_DNA"/>
</dbReference>
<dbReference type="Proteomes" id="UP000011550">
    <property type="component" value="Unassembled WGS sequence"/>
</dbReference>
<comment type="caution">
    <text evidence="2">The sequence shown here is derived from an EMBL/GenBank/DDBJ whole genome shotgun (WGS) entry which is preliminary data.</text>
</comment>
<dbReference type="PANTHER" id="PTHR37817">
    <property type="entry name" value="N-ACETYLTRANSFERASE EIS"/>
    <property type="match status" value="1"/>
</dbReference>
<dbReference type="SUPFAM" id="SSF55718">
    <property type="entry name" value="SCP-like"/>
    <property type="match status" value="1"/>
</dbReference>
<feature type="domain" description="Enhanced intracellular survival protein" evidence="1">
    <location>
        <begin position="40"/>
        <end position="141"/>
    </location>
</feature>
<evidence type="ECO:0000259" key="1">
    <source>
        <dbReference type="Pfam" id="PF13530"/>
    </source>
</evidence>
<sequence>MTEVVFEREHESTRLIDVLPDPRAATVEIKPGAMVRIVDVPAALEAVSLPETVSFDLAIEVTDDRCAWNDDTFRVVADAGTTTVEKTDVNPDATIEIGALSQLLVGARSVSRVVRTDRLSVTGSDAADALDSAFTRQDVFLREGF</sequence>
<proteinExistence type="predicted"/>
<dbReference type="PANTHER" id="PTHR37817:SF1">
    <property type="entry name" value="N-ACETYLTRANSFERASE EIS"/>
    <property type="match status" value="1"/>
</dbReference>
<dbReference type="InterPro" id="IPR036527">
    <property type="entry name" value="SCP2_sterol-bd_dom_sf"/>
</dbReference>
<protein>
    <recommendedName>
        <fullName evidence="1">Enhanced intracellular survival protein domain-containing protein</fullName>
    </recommendedName>
</protein>
<keyword evidence="3" id="KW-1185">Reference proteome</keyword>
<organism evidence="2 3">
    <name type="scientific">Haloferax mucosum ATCC BAA-1512</name>
    <dbReference type="NCBI Taxonomy" id="662479"/>
    <lineage>
        <taxon>Archaea</taxon>
        <taxon>Methanobacteriati</taxon>
        <taxon>Methanobacteriota</taxon>
        <taxon>Stenosarchaea group</taxon>
        <taxon>Halobacteria</taxon>
        <taxon>Halobacteriales</taxon>
        <taxon>Haloferacaceae</taxon>
        <taxon>Haloferax</taxon>
    </lineage>
</organism>
<gene>
    <name evidence="2" type="ORF">C440_03708</name>
</gene>
<evidence type="ECO:0000313" key="3">
    <source>
        <dbReference type="Proteomes" id="UP000011550"/>
    </source>
</evidence>
<dbReference type="STRING" id="662479.C440_03708"/>
<accession>M0IMZ9</accession>
<dbReference type="AlphaFoldDB" id="M0IMZ9"/>
<dbReference type="InterPro" id="IPR051554">
    <property type="entry name" value="Acetyltransferase_Eis"/>
</dbReference>